<dbReference type="RefSeq" id="WP_240270380.1">
    <property type="nucleotide sequence ID" value="NZ_JAKSXN010000044.1"/>
</dbReference>
<evidence type="ECO:0000313" key="3">
    <source>
        <dbReference type="Proteomes" id="UP001597211"/>
    </source>
</evidence>
<dbReference type="EMBL" id="JBHTKZ010000040">
    <property type="protein sequence ID" value="MFD1183210.1"/>
    <property type="molecule type" value="Genomic_DNA"/>
</dbReference>
<protein>
    <submittedName>
        <fullName evidence="2">Uncharacterized protein</fullName>
    </submittedName>
</protein>
<evidence type="ECO:0000256" key="1">
    <source>
        <dbReference type="SAM" id="MobiDB-lite"/>
    </source>
</evidence>
<evidence type="ECO:0000313" key="2">
    <source>
        <dbReference type="EMBL" id="MFD1183210.1"/>
    </source>
</evidence>
<accession>A0ABW3SFB1</accession>
<keyword evidence="3" id="KW-1185">Reference proteome</keyword>
<gene>
    <name evidence="2" type="ORF">ACFQ2Z_17875</name>
</gene>
<proteinExistence type="predicted"/>
<comment type="caution">
    <text evidence="2">The sequence shown here is derived from an EMBL/GenBank/DDBJ whole genome shotgun (WGS) entry which is preliminary data.</text>
</comment>
<reference evidence="3" key="1">
    <citation type="journal article" date="2019" name="Int. J. Syst. Evol. Microbiol.">
        <title>The Global Catalogue of Microorganisms (GCM) 10K type strain sequencing project: providing services to taxonomists for standard genome sequencing and annotation.</title>
        <authorList>
            <consortium name="The Broad Institute Genomics Platform"/>
            <consortium name="The Broad Institute Genome Sequencing Center for Infectious Disease"/>
            <person name="Wu L."/>
            <person name="Ma J."/>
        </authorList>
    </citation>
    <scope>NUCLEOTIDE SEQUENCE [LARGE SCALE GENOMIC DNA]</scope>
    <source>
        <strain evidence="3">CCUG 48216</strain>
    </source>
</reference>
<dbReference type="Proteomes" id="UP001597211">
    <property type="component" value="Unassembled WGS sequence"/>
</dbReference>
<name>A0ABW3SFB1_9BACL</name>
<sequence length="128" mass="14216">MKLDTTLSQHEELKLEVGGLPYHVSRDRLRGLLDTGATITQTDVDEAERVAWENSGLDNLVLYARLKSVKQAQEDGTYVPTTPTEPPKVTAEDVEAARVKAQRTSSTRDIADYAVLKRQYQAVEEAGE</sequence>
<feature type="region of interest" description="Disordered" evidence="1">
    <location>
        <begin position="73"/>
        <end position="94"/>
    </location>
</feature>
<organism evidence="2 3">
    <name type="scientific">Paenibacillus timonensis</name>
    <dbReference type="NCBI Taxonomy" id="225915"/>
    <lineage>
        <taxon>Bacteria</taxon>
        <taxon>Bacillati</taxon>
        <taxon>Bacillota</taxon>
        <taxon>Bacilli</taxon>
        <taxon>Bacillales</taxon>
        <taxon>Paenibacillaceae</taxon>
        <taxon>Paenibacillus</taxon>
    </lineage>
</organism>